<dbReference type="AlphaFoldDB" id="A0A4Z0BJA6"/>
<keyword evidence="2" id="KW-0378">Hydrolase</keyword>
<dbReference type="Pfam" id="PF09411">
    <property type="entry name" value="PagL"/>
    <property type="match status" value="1"/>
</dbReference>
<dbReference type="Proteomes" id="UP000297564">
    <property type="component" value="Unassembled WGS sequence"/>
</dbReference>
<evidence type="ECO:0000313" key="3">
    <source>
        <dbReference type="Proteomes" id="UP000297564"/>
    </source>
</evidence>
<feature type="region of interest" description="Disordered" evidence="1">
    <location>
        <begin position="7"/>
        <end position="34"/>
    </location>
</feature>
<evidence type="ECO:0000256" key="1">
    <source>
        <dbReference type="SAM" id="MobiDB-lite"/>
    </source>
</evidence>
<dbReference type="InterPro" id="IPR018550">
    <property type="entry name" value="Lipid-A_deacylase-rel"/>
</dbReference>
<dbReference type="EMBL" id="SMLL01000006">
    <property type="protein sequence ID" value="TFY97978.1"/>
    <property type="molecule type" value="Genomic_DNA"/>
</dbReference>
<dbReference type="GO" id="GO:0016787">
    <property type="term" value="F:hydrolase activity"/>
    <property type="evidence" value="ECO:0007669"/>
    <property type="project" value="UniProtKB-KW"/>
</dbReference>
<accession>A0A4Z0BJA6</accession>
<dbReference type="OrthoDB" id="5297282at2"/>
<comment type="caution">
    <text evidence="2">The sequence shown here is derived from an EMBL/GenBank/DDBJ whole genome shotgun (WGS) entry which is preliminary data.</text>
</comment>
<protein>
    <submittedName>
        <fullName evidence="2">Acyloxyacyl hydrolase</fullName>
    </submittedName>
</protein>
<sequence>MPERAQFRAAAGRLGHGARRPRHTCPMDQPRTPGHRTARTITACCALLASLFTVPVVAQVQDNGWRPDGYFLEVGRSARDTSIAGVGLRWNWAWQAQRWGGHFSGGTELSVAYWRATTLTGRSDRAHFALIPLLRFRPSAGASPWFVEGGIGLSLHPEPYEAEDIRMSTRLNFYDVLAVGRSVGPGELSLRAVHVSNAGIRRPNPGADIVMLRWSQPF</sequence>
<reference evidence="2 3" key="1">
    <citation type="submission" date="2019-03" db="EMBL/GenBank/DDBJ databases">
        <title>Ramlibacter rhizophilus CCTCC AB2015357, whole genome shotgun sequence.</title>
        <authorList>
            <person name="Zhang X."/>
            <person name="Feng G."/>
            <person name="Zhu H."/>
        </authorList>
    </citation>
    <scope>NUCLEOTIDE SEQUENCE [LARGE SCALE GENOMIC DNA]</scope>
    <source>
        <strain evidence="2 3">CCTCC AB2015357</strain>
    </source>
</reference>
<evidence type="ECO:0000313" key="2">
    <source>
        <dbReference type="EMBL" id="TFY97978.1"/>
    </source>
</evidence>
<name>A0A4Z0BJA6_9BURK</name>
<proteinExistence type="predicted"/>
<gene>
    <name evidence="2" type="ORF">EZ242_16140</name>
</gene>
<dbReference type="Gene3D" id="2.40.160.20">
    <property type="match status" value="1"/>
</dbReference>
<organism evidence="2 3">
    <name type="scientific">Ramlibacter rhizophilus</name>
    <dbReference type="NCBI Taxonomy" id="1781167"/>
    <lineage>
        <taxon>Bacteria</taxon>
        <taxon>Pseudomonadati</taxon>
        <taxon>Pseudomonadota</taxon>
        <taxon>Betaproteobacteria</taxon>
        <taxon>Burkholderiales</taxon>
        <taxon>Comamonadaceae</taxon>
        <taxon>Ramlibacter</taxon>
    </lineage>
</organism>
<keyword evidence="3" id="KW-1185">Reference proteome</keyword>